<accession>A0A554A3G8</accession>
<keyword evidence="4" id="KW-1185">Reference proteome</keyword>
<sequence>MSSILKELESHINHHQAIFNGTSLHYVTGGLENGPVCVLLHGFPQNWLTWRYVIPKLLSTHKVIAIDLKGYGESDKPSDMESYDTSIVANEIHELLQHLKIKEALIVGHDRGARIARRLALDSPDVVAGLIFIDIMPTEYIYGDLSAADAATKYWHWTFQVVNELPEELIKDKEEIYLKFLLSRGDGLFNLLQSDGAWEAYLKSWMQPGAVLGALNDYRATYHIDLPRYEIETASKRMLNKKTLILWGEQGNLHGLPVLDVWKRSITNITGHQISGCGHYIPEEKPNELAKHIKQFSKSINWSG</sequence>
<dbReference type="Proteomes" id="UP000318521">
    <property type="component" value="Unassembled WGS sequence"/>
</dbReference>
<reference evidence="3 4" key="1">
    <citation type="submission" date="2019-07" db="EMBL/GenBank/DDBJ databases">
        <authorList>
            <person name="Park Y.J."/>
            <person name="Jeong S.E."/>
            <person name="Jung H.S."/>
        </authorList>
    </citation>
    <scope>NUCLEOTIDE SEQUENCE [LARGE SCALE GENOMIC DNA]</scope>
    <source>
        <strain evidence="4">P16(2019)</strain>
    </source>
</reference>
<dbReference type="RefSeq" id="WP_143846582.1">
    <property type="nucleotide sequence ID" value="NZ_VLXZ01000001.1"/>
</dbReference>
<protein>
    <submittedName>
        <fullName evidence="3">Alpha/beta hydrolase</fullName>
    </submittedName>
</protein>
<evidence type="ECO:0000256" key="1">
    <source>
        <dbReference type="ARBA" id="ARBA00022801"/>
    </source>
</evidence>
<gene>
    <name evidence="3" type="ORF">FN960_01405</name>
</gene>
<dbReference type="GO" id="GO:0016787">
    <property type="term" value="F:hydrolase activity"/>
    <property type="evidence" value="ECO:0007669"/>
    <property type="project" value="UniProtKB-KW"/>
</dbReference>
<dbReference type="InterPro" id="IPR000073">
    <property type="entry name" value="AB_hydrolase_1"/>
</dbReference>
<dbReference type="AlphaFoldDB" id="A0A554A3G8"/>
<dbReference type="PRINTS" id="PR00412">
    <property type="entry name" value="EPOXHYDRLASE"/>
</dbReference>
<dbReference type="OrthoDB" id="9808398at2"/>
<evidence type="ECO:0000259" key="2">
    <source>
        <dbReference type="Pfam" id="PF00561"/>
    </source>
</evidence>
<comment type="caution">
    <text evidence="3">The sequence shown here is derived from an EMBL/GenBank/DDBJ whole genome shotgun (WGS) entry which is preliminary data.</text>
</comment>
<proteinExistence type="predicted"/>
<dbReference type="EMBL" id="VLXZ01000001">
    <property type="protein sequence ID" value="TSB48237.1"/>
    <property type="molecule type" value="Genomic_DNA"/>
</dbReference>
<dbReference type="Pfam" id="PF00561">
    <property type="entry name" value="Abhydrolase_1"/>
    <property type="match status" value="1"/>
</dbReference>
<dbReference type="PANTHER" id="PTHR43329">
    <property type="entry name" value="EPOXIDE HYDROLASE"/>
    <property type="match status" value="1"/>
</dbReference>
<feature type="domain" description="AB hydrolase-1" evidence="2">
    <location>
        <begin position="38"/>
        <end position="286"/>
    </location>
</feature>
<dbReference type="SUPFAM" id="SSF53474">
    <property type="entry name" value="alpha/beta-Hydrolases"/>
    <property type="match status" value="1"/>
</dbReference>
<evidence type="ECO:0000313" key="4">
    <source>
        <dbReference type="Proteomes" id="UP000318521"/>
    </source>
</evidence>
<dbReference type="InterPro" id="IPR029058">
    <property type="entry name" value="AB_hydrolase_fold"/>
</dbReference>
<dbReference type="PRINTS" id="PR00111">
    <property type="entry name" value="ABHYDROLASE"/>
</dbReference>
<dbReference type="InterPro" id="IPR000639">
    <property type="entry name" value="Epox_hydrolase-like"/>
</dbReference>
<keyword evidence="1 3" id="KW-0378">Hydrolase</keyword>
<organism evidence="3 4">
    <name type="scientific">Alkalicoccobacillus porphyridii</name>
    <dbReference type="NCBI Taxonomy" id="2597270"/>
    <lineage>
        <taxon>Bacteria</taxon>
        <taxon>Bacillati</taxon>
        <taxon>Bacillota</taxon>
        <taxon>Bacilli</taxon>
        <taxon>Bacillales</taxon>
        <taxon>Bacillaceae</taxon>
        <taxon>Alkalicoccobacillus</taxon>
    </lineage>
</organism>
<dbReference type="Gene3D" id="3.40.50.1820">
    <property type="entry name" value="alpha/beta hydrolase"/>
    <property type="match status" value="1"/>
</dbReference>
<name>A0A554A3G8_9BACI</name>
<evidence type="ECO:0000313" key="3">
    <source>
        <dbReference type="EMBL" id="TSB48237.1"/>
    </source>
</evidence>